<dbReference type="Pfam" id="PF01212">
    <property type="entry name" value="Beta_elim_lyase"/>
    <property type="match status" value="1"/>
</dbReference>
<evidence type="ECO:0000259" key="5">
    <source>
        <dbReference type="Pfam" id="PF01212"/>
    </source>
</evidence>
<dbReference type="RefSeq" id="WP_253241289.1">
    <property type="nucleotide sequence ID" value="NZ_JAMYJR010000035.1"/>
</dbReference>
<gene>
    <name evidence="6" type="ORF">M1L60_32045</name>
</gene>
<dbReference type="PANTHER" id="PTHR32325:SF4">
    <property type="entry name" value="TRYPTOPHANASE"/>
    <property type="match status" value="1"/>
</dbReference>
<evidence type="ECO:0000256" key="2">
    <source>
        <dbReference type="ARBA" id="ARBA00009721"/>
    </source>
</evidence>
<feature type="domain" description="Aromatic amino acid beta-eliminating lyase/threonine aldolase" evidence="5">
    <location>
        <begin position="44"/>
        <end position="421"/>
    </location>
</feature>
<dbReference type="InterPro" id="IPR001597">
    <property type="entry name" value="ArAA_b-elim_lyase/Thr_aldolase"/>
</dbReference>
<reference evidence="6 7" key="1">
    <citation type="submission" date="2022-06" db="EMBL/GenBank/DDBJ databases">
        <title>New Species of the Genus Actinoplanes, ActinopZanes ferrugineus.</title>
        <authorList>
            <person name="Ding P."/>
        </authorList>
    </citation>
    <scope>NUCLEOTIDE SEQUENCE [LARGE SCALE GENOMIC DNA]</scope>
    <source>
        <strain evidence="6 7">TRM88003</strain>
    </source>
</reference>
<dbReference type="SUPFAM" id="SSF53383">
    <property type="entry name" value="PLP-dependent transferases"/>
    <property type="match status" value="1"/>
</dbReference>
<keyword evidence="7" id="KW-1185">Reference proteome</keyword>
<evidence type="ECO:0000313" key="6">
    <source>
        <dbReference type="EMBL" id="MCO8275224.1"/>
    </source>
</evidence>
<dbReference type="InterPro" id="IPR011166">
    <property type="entry name" value="Beta-eliminating_lyase"/>
</dbReference>
<protein>
    <submittedName>
        <fullName evidence="6">Tryptophanase</fullName>
    </submittedName>
</protein>
<dbReference type="InterPro" id="IPR015421">
    <property type="entry name" value="PyrdxlP-dep_Trfase_major"/>
</dbReference>
<proteinExistence type="inferred from homology"/>
<comment type="cofactor">
    <cofactor evidence="1">
        <name>pyridoxal 5'-phosphate</name>
        <dbReference type="ChEBI" id="CHEBI:597326"/>
    </cofactor>
</comment>
<evidence type="ECO:0000256" key="3">
    <source>
        <dbReference type="ARBA" id="ARBA00022898"/>
    </source>
</evidence>
<name>A0ABT1DWJ9_9ACTN</name>
<dbReference type="PANTHER" id="PTHR32325">
    <property type="entry name" value="BETA-ELIMINATING LYASE-LIKE PROTEIN-RELATED"/>
    <property type="match status" value="1"/>
</dbReference>
<dbReference type="InterPro" id="IPR015422">
    <property type="entry name" value="PyrdxlP-dep_Trfase_small"/>
</dbReference>
<dbReference type="Proteomes" id="UP001523369">
    <property type="component" value="Unassembled WGS sequence"/>
</dbReference>
<organism evidence="6 7">
    <name type="scientific">Paractinoplanes aksuensis</name>
    <dbReference type="NCBI Taxonomy" id="2939490"/>
    <lineage>
        <taxon>Bacteria</taxon>
        <taxon>Bacillati</taxon>
        <taxon>Actinomycetota</taxon>
        <taxon>Actinomycetes</taxon>
        <taxon>Micromonosporales</taxon>
        <taxon>Micromonosporaceae</taxon>
        <taxon>Paractinoplanes</taxon>
    </lineage>
</organism>
<keyword evidence="4" id="KW-0456">Lyase</keyword>
<evidence type="ECO:0000256" key="1">
    <source>
        <dbReference type="ARBA" id="ARBA00001933"/>
    </source>
</evidence>
<dbReference type="Gene3D" id="3.90.1150.10">
    <property type="entry name" value="Aspartate Aminotransferase, domain 1"/>
    <property type="match status" value="1"/>
</dbReference>
<comment type="similarity">
    <text evidence="2">Belongs to the beta-eliminating lyase family.</text>
</comment>
<comment type="caution">
    <text evidence="6">The sequence shown here is derived from an EMBL/GenBank/DDBJ whole genome shotgun (WGS) entry which is preliminary data.</text>
</comment>
<dbReference type="Gene3D" id="3.40.640.10">
    <property type="entry name" value="Type I PLP-dependent aspartate aminotransferase-like (Major domain)"/>
    <property type="match status" value="1"/>
</dbReference>
<keyword evidence="3" id="KW-0663">Pyridoxal phosphate</keyword>
<accession>A0ABT1DWJ9</accession>
<dbReference type="InterPro" id="IPR015424">
    <property type="entry name" value="PyrdxlP-dep_Trfase"/>
</dbReference>
<dbReference type="EMBL" id="JAMYJR010000035">
    <property type="protein sequence ID" value="MCO8275224.1"/>
    <property type="molecule type" value="Genomic_DNA"/>
</dbReference>
<dbReference type="PIRSF" id="PIRSF001386">
    <property type="entry name" value="Trpase"/>
    <property type="match status" value="1"/>
</dbReference>
<evidence type="ECO:0000313" key="7">
    <source>
        <dbReference type="Proteomes" id="UP001523369"/>
    </source>
</evidence>
<evidence type="ECO:0000256" key="4">
    <source>
        <dbReference type="ARBA" id="ARBA00023239"/>
    </source>
</evidence>
<dbReference type="NCBIfam" id="NF009709">
    <property type="entry name" value="PRK13238.1"/>
    <property type="match status" value="1"/>
</dbReference>
<sequence>MPLPPYRIKVVEPIPFLSPSERAAALDDAGYNPFNLRADQITIDLLSDSGTGATSAAQEAAAAVGDESYAGARSWFRFLDEVADLTGYPHVLPVHQGRAGERILFSTMLKPGRICVSNTHFDTTHANVELAGAEARDLPCPEAFDLDSHEPFKGNIDVAALAALLAGPEGDRVGLVLMTITNNGLGAQPVSMANLAAVHQLCRQHGVPFFLDAARFAENAWYVREREPGYAGWTPRAIARQAFDLADGCVISLKKDGLSSIGGCIGLRDDSLHARCEALLIATEGFSTYGGLAGHDLERLAVGLREVVDPAYLGARAAATAHLARMINEAGVDIVQPAGMHALYLNAGRLLPHLSAAEFPGHSLGCQLYLDGGIRCAELGSLYLGTMDEQHRLVTAAPFELVRLAIPRRVYSQEHFEYVAETLAGIAKDPERITGYRIVSTPPILRHFKVRLAPITP</sequence>